<dbReference type="GO" id="GO:0016209">
    <property type="term" value="F:antioxidant activity"/>
    <property type="evidence" value="ECO:0007669"/>
    <property type="project" value="InterPro"/>
</dbReference>
<dbReference type="InterPro" id="IPR000866">
    <property type="entry name" value="AhpC/TSA"/>
</dbReference>
<name>A0AA42BQ52_9BACI</name>
<evidence type="ECO:0000256" key="2">
    <source>
        <dbReference type="SAM" id="SignalP"/>
    </source>
</evidence>
<keyword evidence="1" id="KW-1015">Disulfide bond</keyword>
<dbReference type="SUPFAM" id="SSF52833">
    <property type="entry name" value="Thioredoxin-like"/>
    <property type="match status" value="1"/>
</dbReference>
<dbReference type="PROSITE" id="PS51352">
    <property type="entry name" value="THIOREDOXIN_2"/>
    <property type="match status" value="1"/>
</dbReference>
<comment type="caution">
    <text evidence="4">The sequence shown here is derived from an EMBL/GenBank/DDBJ whole genome shotgun (WGS) entry which is preliminary data.</text>
</comment>
<evidence type="ECO:0000313" key="5">
    <source>
        <dbReference type="Proteomes" id="UP001156102"/>
    </source>
</evidence>
<feature type="chain" id="PRO_5041416179" evidence="2">
    <location>
        <begin position="21"/>
        <end position="182"/>
    </location>
</feature>
<keyword evidence="5" id="KW-1185">Reference proteome</keyword>
<dbReference type="GO" id="GO:0016491">
    <property type="term" value="F:oxidoreductase activity"/>
    <property type="evidence" value="ECO:0007669"/>
    <property type="project" value="InterPro"/>
</dbReference>
<protein>
    <submittedName>
        <fullName evidence="4">TlpA family protein disulfide reductase</fullName>
    </submittedName>
</protein>
<evidence type="ECO:0000256" key="1">
    <source>
        <dbReference type="ARBA" id="ARBA00023157"/>
    </source>
</evidence>
<dbReference type="PROSITE" id="PS00194">
    <property type="entry name" value="THIOREDOXIN_1"/>
    <property type="match status" value="1"/>
</dbReference>
<reference evidence="4" key="1">
    <citation type="submission" date="2022-07" db="EMBL/GenBank/DDBJ databases">
        <authorList>
            <person name="Li W.-J."/>
            <person name="Deng Q.-Q."/>
        </authorList>
    </citation>
    <scope>NUCLEOTIDE SEQUENCE</scope>
    <source>
        <strain evidence="4">SYSU M60031</strain>
    </source>
</reference>
<dbReference type="InterPro" id="IPR050553">
    <property type="entry name" value="Thioredoxin_ResA/DsbE_sf"/>
</dbReference>
<dbReference type="InterPro" id="IPR013766">
    <property type="entry name" value="Thioredoxin_domain"/>
</dbReference>
<organism evidence="4 5">
    <name type="scientific">Ectobacillus ponti</name>
    <dbReference type="NCBI Taxonomy" id="2961894"/>
    <lineage>
        <taxon>Bacteria</taxon>
        <taxon>Bacillati</taxon>
        <taxon>Bacillota</taxon>
        <taxon>Bacilli</taxon>
        <taxon>Bacillales</taxon>
        <taxon>Bacillaceae</taxon>
        <taxon>Ectobacillus</taxon>
    </lineage>
</organism>
<dbReference type="Pfam" id="PF00578">
    <property type="entry name" value="AhpC-TSA"/>
    <property type="match status" value="1"/>
</dbReference>
<dbReference type="Proteomes" id="UP001156102">
    <property type="component" value="Unassembled WGS sequence"/>
</dbReference>
<dbReference type="InterPro" id="IPR017937">
    <property type="entry name" value="Thioredoxin_CS"/>
</dbReference>
<sequence>MKRWILILLLAGMAIWAVMNQTGNEKEAAGEKLAASDVRIGTNEGEAAPHFALQTLDGQKVKLTDYRGKKVLLNFWASWCGPCKAEMPEMQTFYEETKGTDVAVLAINVTSSEKSMDDVKAFVQANGYTFPVLLDSEGRANGAYQTISIPTSYFLDEKGIVRVKHIGPMSAADMREYIKRIK</sequence>
<feature type="signal peptide" evidence="2">
    <location>
        <begin position="1"/>
        <end position="20"/>
    </location>
</feature>
<dbReference type="PANTHER" id="PTHR42852:SF1">
    <property type="entry name" value="THIOREDOXIN-LIKE PROTEIN YNEN"/>
    <property type="match status" value="1"/>
</dbReference>
<dbReference type="CDD" id="cd02966">
    <property type="entry name" value="TlpA_like_family"/>
    <property type="match status" value="1"/>
</dbReference>
<dbReference type="AlphaFoldDB" id="A0AA42BQ52"/>
<gene>
    <name evidence="4" type="ORF">NK662_13230</name>
</gene>
<feature type="domain" description="Thioredoxin" evidence="3">
    <location>
        <begin position="42"/>
        <end position="182"/>
    </location>
</feature>
<accession>A0AA42BQ52</accession>
<dbReference type="RefSeq" id="WP_254759414.1">
    <property type="nucleotide sequence ID" value="NZ_JANCLT010000006.1"/>
</dbReference>
<dbReference type="Gene3D" id="3.40.30.10">
    <property type="entry name" value="Glutaredoxin"/>
    <property type="match status" value="1"/>
</dbReference>
<dbReference type="EMBL" id="JANCLT010000006">
    <property type="protein sequence ID" value="MCP8969492.1"/>
    <property type="molecule type" value="Genomic_DNA"/>
</dbReference>
<dbReference type="InterPro" id="IPR036249">
    <property type="entry name" value="Thioredoxin-like_sf"/>
</dbReference>
<keyword evidence="2" id="KW-0732">Signal</keyword>
<evidence type="ECO:0000259" key="3">
    <source>
        <dbReference type="PROSITE" id="PS51352"/>
    </source>
</evidence>
<dbReference type="PANTHER" id="PTHR42852">
    <property type="entry name" value="THIOL:DISULFIDE INTERCHANGE PROTEIN DSBE"/>
    <property type="match status" value="1"/>
</dbReference>
<evidence type="ECO:0000313" key="4">
    <source>
        <dbReference type="EMBL" id="MCP8969492.1"/>
    </source>
</evidence>
<proteinExistence type="predicted"/>